<dbReference type="EMBL" id="FNSD01000001">
    <property type="protein sequence ID" value="SEB97095.1"/>
    <property type="molecule type" value="Genomic_DNA"/>
</dbReference>
<gene>
    <name evidence="1" type="ORF">SAMN05443244_2314</name>
</gene>
<evidence type="ECO:0000313" key="1">
    <source>
        <dbReference type="EMBL" id="SEB97095.1"/>
    </source>
</evidence>
<proteinExistence type="predicted"/>
<reference evidence="1 2" key="1">
    <citation type="submission" date="2016-10" db="EMBL/GenBank/DDBJ databases">
        <authorList>
            <person name="de Groot N.N."/>
        </authorList>
    </citation>
    <scope>NUCLEOTIDE SEQUENCE [LARGE SCALE GENOMIC DNA]</scope>
    <source>
        <strain evidence="1 2">AB35.6</strain>
    </source>
</reference>
<sequence length="109" mass="12474">MSAACNVEFSYLYRDAGNFKQYGHVVFSNHSNATLKAVTDQLSAALIDGFFFEASAARVPDLFFDKFPFNPDLDHSWHEFHAIFFTDKDVDDAHRRDVSTFLEQMKLNG</sequence>
<organism evidence="1 2">
    <name type="scientific">Terriglobus roseus</name>
    <dbReference type="NCBI Taxonomy" id="392734"/>
    <lineage>
        <taxon>Bacteria</taxon>
        <taxon>Pseudomonadati</taxon>
        <taxon>Acidobacteriota</taxon>
        <taxon>Terriglobia</taxon>
        <taxon>Terriglobales</taxon>
        <taxon>Acidobacteriaceae</taxon>
        <taxon>Terriglobus</taxon>
    </lineage>
</organism>
<protein>
    <submittedName>
        <fullName evidence="1">Uncharacterized protein</fullName>
    </submittedName>
</protein>
<dbReference type="Proteomes" id="UP000182409">
    <property type="component" value="Unassembled WGS sequence"/>
</dbReference>
<name>A0A1H4NQ71_9BACT</name>
<evidence type="ECO:0000313" key="2">
    <source>
        <dbReference type="Proteomes" id="UP000182409"/>
    </source>
</evidence>
<dbReference type="OrthoDB" id="799013at2"/>
<accession>A0A1H4NQ71</accession>
<dbReference type="RefSeq" id="WP_074654157.1">
    <property type="nucleotide sequence ID" value="NZ_FNSD01000001.1"/>
</dbReference>
<dbReference type="AlphaFoldDB" id="A0A1H4NQ71"/>